<gene>
    <name evidence="2" type="ORF">FC18_GL001404</name>
</gene>
<dbReference type="STRING" id="1291052.FC18_GL001404"/>
<protein>
    <submittedName>
        <fullName evidence="2">Uncharacterized protein</fullName>
    </submittedName>
</protein>
<comment type="caution">
    <text evidence="2">The sequence shown here is derived from an EMBL/GenBank/DDBJ whole genome shotgun (WGS) entry which is preliminary data.</text>
</comment>
<evidence type="ECO:0000313" key="2">
    <source>
        <dbReference type="EMBL" id="KRM55371.1"/>
    </source>
</evidence>
<evidence type="ECO:0000256" key="1">
    <source>
        <dbReference type="SAM" id="Phobius"/>
    </source>
</evidence>
<organism evidence="2 3">
    <name type="scientific">Lacticaseibacillus sharpeae JCM 1186 = DSM 20505</name>
    <dbReference type="NCBI Taxonomy" id="1291052"/>
    <lineage>
        <taxon>Bacteria</taxon>
        <taxon>Bacillati</taxon>
        <taxon>Bacillota</taxon>
        <taxon>Bacilli</taxon>
        <taxon>Lactobacillales</taxon>
        <taxon>Lactobacillaceae</taxon>
        <taxon>Lacticaseibacillus</taxon>
    </lineage>
</organism>
<dbReference type="EMBL" id="AYYO01000023">
    <property type="protein sequence ID" value="KRM55371.1"/>
    <property type="molecule type" value="Genomic_DNA"/>
</dbReference>
<feature type="transmembrane region" description="Helical" evidence="1">
    <location>
        <begin position="47"/>
        <end position="67"/>
    </location>
</feature>
<feature type="transmembrane region" description="Helical" evidence="1">
    <location>
        <begin position="87"/>
        <end position="105"/>
    </location>
</feature>
<keyword evidence="1" id="KW-0812">Transmembrane</keyword>
<sequence>MRKFTLSMRLITACTFIVGIICTFIGPKTVPTHFNGLGTIDATSGPLAFLAEGAIVVIFGELVILWAKWRRKKDATSDINMIMYKELYMIFFTGIIAVVVLITMWQQMHGIAG</sequence>
<dbReference type="Proteomes" id="UP000051679">
    <property type="component" value="Unassembled WGS sequence"/>
</dbReference>
<dbReference type="RefSeq" id="WP_054679143.1">
    <property type="nucleotide sequence ID" value="NZ_AYYO01000023.1"/>
</dbReference>
<evidence type="ECO:0000313" key="3">
    <source>
        <dbReference type="Proteomes" id="UP000051679"/>
    </source>
</evidence>
<accession>A0A0R1ZTH8</accession>
<proteinExistence type="predicted"/>
<feature type="transmembrane region" description="Helical" evidence="1">
    <location>
        <begin position="7"/>
        <end position="27"/>
    </location>
</feature>
<dbReference type="PATRIC" id="fig|1291052.5.peg.1423"/>
<reference evidence="2 3" key="1">
    <citation type="journal article" date="2015" name="Genome Announc.">
        <title>Expanding the biotechnology potential of lactobacilli through comparative genomics of 213 strains and associated genera.</title>
        <authorList>
            <person name="Sun Z."/>
            <person name="Harris H.M."/>
            <person name="McCann A."/>
            <person name="Guo C."/>
            <person name="Argimon S."/>
            <person name="Zhang W."/>
            <person name="Yang X."/>
            <person name="Jeffery I.B."/>
            <person name="Cooney J.C."/>
            <person name="Kagawa T.F."/>
            <person name="Liu W."/>
            <person name="Song Y."/>
            <person name="Salvetti E."/>
            <person name="Wrobel A."/>
            <person name="Rasinkangas P."/>
            <person name="Parkhill J."/>
            <person name="Rea M.C."/>
            <person name="O'Sullivan O."/>
            <person name="Ritari J."/>
            <person name="Douillard F.P."/>
            <person name="Paul Ross R."/>
            <person name="Yang R."/>
            <person name="Briner A.E."/>
            <person name="Felis G.E."/>
            <person name="de Vos W.M."/>
            <person name="Barrangou R."/>
            <person name="Klaenhammer T.R."/>
            <person name="Caufield P.W."/>
            <person name="Cui Y."/>
            <person name="Zhang H."/>
            <person name="O'Toole P.W."/>
        </authorList>
    </citation>
    <scope>NUCLEOTIDE SEQUENCE [LARGE SCALE GENOMIC DNA]</scope>
    <source>
        <strain evidence="2 3">DSM 20505</strain>
    </source>
</reference>
<dbReference type="OrthoDB" id="2329615at2"/>
<keyword evidence="3" id="KW-1185">Reference proteome</keyword>
<keyword evidence="1" id="KW-1133">Transmembrane helix</keyword>
<dbReference type="AlphaFoldDB" id="A0A0R1ZTH8"/>
<name>A0A0R1ZTH8_9LACO</name>
<keyword evidence="1" id="KW-0472">Membrane</keyword>